<reference evidence="1 2" key="1">
    <citation type="submission" date="2012-01" db="EMBL/GenBank/DDBJ databases">
        <title>The Genome Sequence of Helcococcus kunzii ATCC 51366.</title>
        <authorList>
            <consortium name="The Broad Institute Genome Sequencing Platform"/>
            <person name="Earl A."/>
            <person name="Ward D."/>
            <person name="Feldgarden M."/>
            <person name="Gevers D."/>
            <person name="Huys G."/>
            <person name="Young S.K."/>
            <person name="Zeng Q."/>
            <person name="Gargeya S."/>
            <person name="Fitzgerald M."/>
            <person name="Haas B."/>
            <person name="Abouelleil A."/>
            <person name="Alvarado L."/>
            <person name="Arachchi H.M."/>
            <person name="Berlin A."/>
            <person name="Chapman S.B."/>
            <person name="Gearin G."/>
            <person name="Goldberg J."/>
            <person name="Griggs A."/>
            <person name="Gujja S."/>
            <person name="Hansen M."/>
            <person name="Heiman D."/>
            <person name="Howarth C."/>
            <person name="Larimer J."/>
            <person name="Lui A."/>
            <person name="MacDonald P.J.P."/>
            <person name="McCowen C."/>
            <person name="Montmayeur A."/>
            <person name="Murphy C."/>
            <person name="Neiman D."/>
            <person name="Pearson M."/>
            <person name="Priest M."/>
            <person name="Roberts A."/>
            <person name="Saif S."/>
            <person name="Shea T."/>
            <person name="Sisk P."/>
            <person name="Stolte C."/>
            <person name="Sykes S."/>
            <person name="Wortman J."/>
            <person name="Nusbaum C."/>
            <person name="Birren B."/>
        </authorList>
    </citation>
    <scope>NUCLEOTIDE SEQUENCE [LARGE SCALE GENOMIC DNA]</scope>
    <source>
        <strain evidence="1 2">ATCC 51366</strain>
    </source>
</reference>
<dbReference type="HOGENOM" id="CLU_1576326_0_0_9"/>
<sequence>MINKHYLLSKFRYVAKDKERFKGLSHEEIIEYEYKNRIESSSAIIINFNIHPFSKTKQIRLLDEKYPLFFMLLPEHLAMIQEINNKSKQIAERLDLLPAAAKEKISFSHLVTEIKSSNDIEGVKSTRKELEDAINARNTSKDLRFKSTIKQYLRTLYSEKPYIYDLKEI</sequence>
<proteinExistence type="predicted"/>
<dbReference type="EMBL" id="AGEI01000002">
    <property type="protein sequence ID" value="EHR36267.1"/>
    <property type="molecule type" value="Genomic_DNA"/>
</dbReference>
<gene>
    <name evidence="1" type="ORF">HMPREF9709_00022</name>
</gene>
<evidence type="ECO:0000313" key="1">
    <source>
        <dbReference type="EMBL" id="EHR36267.1"/>
    </source>
</evidence>
<dbReference type="RefSeq" id="WP_005396784.1">
    <property type="nucleotide sequence ID" value="NZ_JH601088.1"/>
</dbReference>
<dbReference type="STRING" id="883114.HMPREF9709_00022"/>
<organism evidence="1 2">
    <name type="scientific">Helcococcus kunzii ATCC 51366</name>
    <dbReference type="NCBI Taxonomy" id="883114"/>
    <lineage>
        <taxon>Bacteria</taxon>
        <taxon>Bacillati</taxon>
        <taxon>Bacillota</taxon>
        <taxon>Tissierellia</taxon>
        <taxon>Tissierellales</taxon>
        <taxon>Peptoniphilaceae</taxon>
        <taxon>Helcococcus</taxon>
    </lineage>
</organism>
<evidence type="ECO:0000313" key="2">
    <source>
        <dbReference type="Proteomes" id="UP000004191"/>
    </source>
</evidence>
<dbReference type="GeneID" id="96999786"/>
<keyword evidence="2" id="KW-1185">Reference proteome</keyword>
<accession>H3NL11</accession>
<dbReference type="eggNOG" id="COG3177">
    <property type="taxonomic scope" value="Bacteria"/>
</dbReference>
<dbReference type="AlphaFoldDB" id="H3NL11"/>
<name>H3NL11_9FIRM</name>
<dbReference type="Proteomes" id="UP000004191">
    <property type="component" value="Unassembled WGS sequence"/>
</dbReference>
<protein>
    <submittedName>
        <fullName evidence="1">Uncharacterized protein</fullName>
    </submittedName>
</protein>
<comment type="caution">
    <text evidence="1">The sequence shown here is derived from an EMBL/GenBank/DDBJ whole genome shotgun (WGS) entry which is preliminary data.</text>
</comment>